<proteinExistence type="predicted"/>
<dbReference type="RefSeq" id="WP_275016367.1">
    <property type="nucleotide sequence ID" value="NZ_CP098365.1"/>
</dbReference>
<name>A0ABD4XJU2_WEIPA</name>
<reference evidence="1 2" key="1">
    <citation type="submission" date="2020-03" db="EMBL/GenBank/DDBJ databases">
        <title>Comparative genomics of Weissella paramesenteroides.</title>
        <authorList>
            <person name="Kant R."/>
            <person name="Takala T."/>
            <person name="Saris P."/>
        </authorList>
    </citation>
    <scope>NUCLEOTIDE SEQUENCE [LARGE SCALE GENOMIC DNA]</scope>
    <source>
        <strain evidence="1 2">SJ27-4</strain>
    </source>
</reference>
<organism evidence="1 2">
    <name type="scientific">Weissella paramesenteroides</name>
    <name type="common">Leuconostoc paramesenteroides</name>
    <dbReference type="NCBI Taxonomy" id="1249"/>
    <lineage>
        <taxon>Bacteria</taxon>
        <taxon>Bacillati</taxon>
        <taxon>Bacillota</taxon>
        <taxon>Bacilli</taxon>
        <taxon>Lactobacillales</taxon>
        <taxon>Lactobacillaceae</taxon>
        <taxon>Weissella</taxon>
    </lineage>
</organism>
<sequence length="87" mass="9792">MTHSYFIRKTLGIKDKNIHFAEQVTEERINDQNHLVLYGKLTYTPKACEKCGTVNRSSADIVKSGTKLSTLKLTPINWVTVIAVLSI</sequence>
<comment type="caution">
    <text evidence="1">The sequence shown here is derived from an EMBL/GenBank/DDBJ whole genome shotgun (WGS) entry which is preliminary data.</text>
</comment>
<dbReference type="Proteomes" id="UP001215461">
    <property type="component" value="Unassembled WGS sequence"/>
</dbReference>
<accession>A0ABD4XJU2</accession>
<evidence type="ECO:0000313" key="2">
    <source>
        <dbReference type="Proteomes" id="UP001215461"/>
    </source>
</evidence>
<dbReference type="AlphaFoldDB" id="A0ABD4XJU2"/>
<evidence type="ECO:0000313" key="1">
    <source>
        <dbReference type="EMBL" id="MDF8371423.1"/>
    </source>
</evidence>
<protein>
    <recommendedName>
        <fullName evidence="3">Transposase</fullName>
    </recommendedName>
</protein>
<evidence type="ECO:0008006" key="3">
    <source>
        <dbReference type="Google" id="ProtNLM"/>
    </source>
</evidence>
<dbReference type="EMBL" id="JAANXN010000009">
    <property type="protein sequence ID" value="MDF8371423.1"/>
    <property type="molecule type" value="Genomic_DNA"/>
</dbReference>
<gene>
    <name evidence="1" type="ORF">G9403_07170</name>
</gene>